<keyword evidence="2" id="KW-0808">Transferase</keyword>
<proteinExistence type="predicted"/>
<name>A0A433D4L1_9FUNG</name>
<dbReference type="EMBL" id="RBNI01006800">
    <property type="protein sequence ID" value="RUP45765.1"/>
    <property type="molecule type" value="Genomic_DNA"/>
</dbReference>
<evidence type="ECO:0000313" key="2">
    <source>
        <dbReference type="EMBL" id="RUP45765.1"/>
    </source>
</evidence>
<dbReference type="Pfam" id="PF04179">
    <property type="entry name" value="Init_tRNA_PT"/>
    <property type="match status" value="1"/>
</dbReference>
<dbReference type="PIRSF" id="PIRSF007747">
    <property type="entry name" value="Ribosyl_Ptfrase"/>
    <property type="match status" value="1"/>
</dbReference>
<dbReference type="InterPro" id="IPR033449">
    <property type="entry name" value="Rit1_N"/>
</dbReference>
<dbReference type="InterPro" id="IPR029021">
    <property type="entry name" value="Prot-tyrosine_phosphatase-like"/>
</dbReference>
<dbReference type="GO" id="GO:0043399">
    <property type="term" value="F:tRNA adenosine(64)-2'-O-ribosylphosphate transferase activity"/>
    <property type="evidence" value="ECO:0007669"/>
    <property type="project" value="InterPro"/>
</dbReference>
<sequence length="481" mass="55268">MSHHIHFDTEQIRKDSKNIFNRLKSIAEDADFVSELAALFPKLVVVANERCGTWYIDPKLRHPQTVYFKSTDGHMGKWDFNLRRHNLHLINDIANHGGCIIVDSTRRGKRIPDSLSKTVAIWCCTINNAIRRFRQQQEKAQDELERRVVNGIDNETSKNYVEDEPPLADDNTWDLAFHSLPSVISRSEHNQIERLIPDFVAKLMVCIPRLTISPSRKQSSNIDLAHLSSVLAKPLRPIWFTPQSFLFLNDLPDYSQMPFWPVVCLSASAAVQAGMEWRQGYLYVQGSADDHEMWSMGLTPTLFWQHRGELLMADAAACEKVVRCVVREANFIDQEDNFSVTAYQQKSYDFIGNTNIAIGSRRSGKPPQCWNNFDVIINCTELEYEGNRDERHAGRYLQLAIPEGKKGQHVLARMIPRALEFVEGPLREGRRVLVHCAKGQDRSVGIALAIFVKYFDDHELKRLHEDFRTIRRCAVGSRQRP</sequence>
<keyword evidence="3" id="KW-1185">Reference proteome</keyword>
<dbReference type="InterPro" id="IPR033421">
    <property type="entry name" value="Rit1_DUSP-like"/>
</dbReference>
<dbReference type="SUPFAM" id="SSF52799">
    <property type="entry name" value="(Phosphotyrosine protein) phosphatases II"/>
    <property type="match status" value="1"/>
</dbReference>
<dbReference type="Proteomes" id="UP000268093">
    <property type="component" value="Unassembled WGS sequence"/>
</dbReference>
<dbReference type="OrthoDB" id="45256at2759"/>
<dbReference type="GO" id="GO:0019988">
    <property type="term" value="P:charged-tRNA amino acid modification"/>
    <property type="evidence" value="ECO:0007669"/>
    <property type="project" value="InterPro"/>
</dbReference>
<accession>A0A433D4L1</accession>
<evidence type="ECO:0000259" key="1">
    <source>
        <dbReference type="PROSITE" id="PS50056"/>
    </source>
</evidence>
<dbReference type="GO" id="GO:0005737">
    <property type="term" value="C:cytoplasm"/>
    <property type="evidence" value="ECO:0007669"/>
    <property type="project" value="TreeGrafter"/>
</dbReference>
<feature type="domain" description="Tyrosine specific protein phosphatases" evidence="1">
    <location>
        <begin position="412"/>
        <end position="481"/>
    </location>
</feature>
<evidence type="ECO:0000313" key="3">
    <source>
        <dbReference type="Proteomes" id="UP000268093"/>
    </source>
</evidence>
<dbReference type="PANTHER" id="PTHR31811">
    <property type="entry name" value="TRNA A64-2'-O-RIBOSYLPHOSPHATE TRANSFERASE"/>
    <property type="match status" value="1"/>
</dbReference>
<dbReference type="InterPro" id="IPR000387">
    <property type="entry name" value="Tyr_Pase_dom"/>
</dbReference>
<dbReference type="PROSITE" id="PS50056">
    <property type="entry name" value="TYR_PHOSPHATASE_2"/>
    <property type="match status" value="1"/>
</dbReference>
<dbReference type="Gene3D" id="3.90.190.10">
    <property type="entry name" value="Protein tyrosine phosphatase superfamily"/>
    <property type="match status" value="1"/>
</dbReference>
<dbReference type="AlphaFoldDB" id="A0A433D4L1"/>
<organism evidence="2 3">
    <name type="scientific">Jimgerdemannia flammicorona</name>
    <dbReference type="NCBI Taxonomy" id="994334"/>
    <lineage>
        <taxon>Eukaryota</taxon>
        <taxon>Fungi</taxon>
        <taxon>Fungi incertae sedis</taxon>
        <taxon>Mucoromycota</taxon>
        <taxon>Mucoromycotina</taxon>
        <taxon>Endogonomycetes</taxon>
        <taxon>Endogonales</taxon>
        <taxon>Endogonaceae</taxon>
        <taxon>Jimgerdemannia</taxon>
    </lineage>
</organism>
<gene>
    <name evidence="2" type="ORF">BC936DRAFT_147765</name>
</gene>
<dbReference type="InterPro" id="IPR007306">
    <property type="entry name" value="Rit1"/>
</dbReference>
<protein>
    <submittedName>
        <fullName evidence="2">tRNA A64-2'-O-ribosylphosphate transferase</fullName>
    </submittedName>
</protein>
<dbReference type="Pfam" id="PF17184">
    <property type="entry name" value="Rit1_C"/>
    <property type="match status" value="1"/>
</dbReference>
<dbReference type="PANTHER" id="PTHR31811:SF0">
    <property type="entry name" value="TRNA A64-2'-O-RIBOSYLPHOSPHATE TRANSFERASE"/>
    <property type="match status" value="1"/>
</dbReference>
<comment type="caution">
    <text evidence="2">The sequence shown here is derived from an EMBL/GenBank/DDBJ whole genome shotgun (WGS) entry which is preliminary data.</text>
</comment>
<reference evidence="2 3" key="1">
    <citation type="journal article" date="2018" name="New Phytol.">
        <title>Phylogenomics of Endogonaceae and evolution of mycorrhizas within Mucoromycota.</title>
        <authorList>
            <person name="Chang Y."/>
            <person name="Desiro A."/>
            <person name="Na H."/>
            <person name="Sandor L."/>
            <person name="Lipzen A."/>
            <person name="Clum A."/>
            <person name="Barry K."/>
            <person name="Grigoriev I.V."/>
            <person name="Martin F.M."/>
            <person name="Stajich J.E."/>
            <person name="Smith M.E."/>
            <person name="Bonito G."/>
            <person name="Spatafora J.W."/>
        </authorList>
    </citation>
    <scope>NUCLEOTIDE SEQUENCE [LARGE SCALE GENOMIC DNA]</scope>
    <source>
        <strain evidence="2 3">GMNB39</strain>
    </source>
</reference>